<evidence type="ECO:0000313" key="2">
    <source>
        <dbReference type="Proteomes" id="UP000233469"/>
    </source>
</evidence>
<dbReference type="Proteomes" id="UP000233469">
    <property type="component" value="Unassembled WGS sequence"/>
</dbReference>
<proteinExistence type="predicted"/>
<comment type="caution">
    <text evidence="1">The sequence shown here is derived from an EMBL/GenBank/DDBJ whole genome shotgun (WGS) entry which is preliminary data.</text>
</comment>
<sequence length="84" mass="9818">MIEFPIDCFNDIVEFLEDDLNTFYSSCLPNNSKEILYNNGISISISKTTPLFNYASFCKYLEVYKIIDNVKDFLQNRQSSKLKI</sequence>
<reference evidence="1 2" key="1">
    <citation type="submission" date="2016-04" db="EMBL/GenBank/DDBJ databases">
        <title>Genome analyses suggest a sexual origin of heterokaryosis in a supposedly ancient asexual fungus.</title>
        <authorList>
            <person name="Ropars J."/>
            <person name="Sedzielewska K."/>
            <person name="Noel J."/>
            <person name="Charron P."/>
            <person name="Farinelli L."/>
            <person name="Marton T."/>
            <person name="Kruger M."/>
            <person name="Pelin A."/>
            <person name="Brachmann A."/>
            <person name="Corradi N."/>
        </authorList>
    </citation>
    <scope>NUCLEOTIDE SEQUENCE [LARGE SCALE GENOMIC DNA]</scope>
    <source>
        <strain evidence="1 2">C2</strain>
    </source>
</reference>
<protein>
    <submittedName>
        <fullName evidence="1">Uncharacterized protein</fullName>
    </submittedName>
</protein>
<accession>A0A2N1N2Q3</accession>
<name>A0A2N1N2Q3_9GLOM</name>
<gene>
    <name evidence="1" type="ORF">RhiirC2_782647</name>
</gene>
<dbReference type="AlphaFoldDB" id="A0A2N1N2Q3"/>
<evidence type="ECO:0000313" key="1">
    <source>
        <dbReference type="EMBL" id="PKK68154.1"/>
    </source>
</evidence>
<dbReference type="EMBL" id="LLXL01000877">
    <property type="protein sequence ID" value="PKK68154.1"/>
    <property type="molecule type" value="Genomic_DNA"/>
</dbReference>
<reference evidence="1 2" key="2">
    <citation type="submission" date="2017-10" db="EMBL/GenBank/DDBJ databases">
        <title>Extensive intraspecific genome diversity in a model arbuscular mycorrhizal fungus.</title>
        <authorList>
            <person name="Chen E.C.H."/>
            <person name="Morin E."/>
            <person name="Baudet D."/>
            <person name="Noel J."/>
            <person name="Ndikumana S."/>
            <person name="Charron P."/>
            <person name="St-Onge C."/>
            <person name="Giorgi J."/>
            <person name="Grigoriev I.V."/>
            <person name="Roux C."/>
            <person name="Martin F.M."/>
            <person name="Corradi N."/>
        </authorList>
    </citation>
    <scope>NUCLEOTIDE SEQUENCE [LARGE SCALE GENOMIC DNA]</scope>
    <source>
        <strain evidence="1 2">C2</strain>
    </source>
</reference>
<organism evidence="1 2">
    <name type="scientific">Rhizophagus irregularis</name>
    <dbReference type="NCBI Taxonomy" id="588596"/>
    <lineage>
        <taxon>Eukaryota</taxon>
        <taxon>Fungi</taxon>
        <taxon>Fungi incertae sedis</taxon>
        <taxon>Mucoromycota</taxon>
        <taxon>Glomeromycotina</taxon>
        <taxon>Glomeromycetes</taxon>
        <taxon>Glomerales</taxon>
        <taxon>Glomeraceae</taxon>
        <taxon>Rhizophagus</taxon>
    </lineage>
</organism>